<evidence type="ECO:0000313" key="1">
    <source>
        <dbReference type="EMBL" id="SSX23379.1"/>
    </source>
</evidence>
<dbReference type="EMBL" id="UFQT01000340">
    <property type="protein sequence ID" value="SSX23379.1"/>
    <property type="molecule type" value="Genomic_DNA"/>
</dbReference>
<proteinExistence type="predicted"/>
<dbReference type="VEuPathDB" id="VectorBase:CSON008875"/>
<gene>
    <name evidence="1" type="primary">CSON008875</name>
</gene>
<dbReference type="AlphaFoldDB" id="A0A336M371"/>
<organism evidence="1">
    <name type="scientific">Culicoides sonorensis</name>
    <name type="common">Biting midge</name>
    <dbReference type="NCBI Taxonomy" id="179676"/>
    <lineage>
        <taxon>Eukaryota</taxon>
        <taxon>Metazoa</taxon>
        <taxon>Ecdysozoa</taxon>
        <taxon>Arthropoda</taxon>
        <taxon>Hexapoda</taxon>
        <taxon>Insecta</taxon>
        <taxon>Pterygota</taxon>
        <taxon>Neoptera</taxon>
        <taxon>Endopterygota</taxon>
        <taxon>Diptera</taxon>
        <taxon>Nematocera</taxon>
        <taxon>Chironomoidea</taxon>
        <taxon>Ceratopogonidae</taxon>
        <taxon>Ceratopogoninae</taxon>
        <taxon>Culicoides</taxon>
        <taxon>Monoculicoides</taxon>
    </lineage>
</organism>
<reference evidence="1" key="1">
    <citation type="submission" date="2018-07" db="EMBL/GenBank/DDBJ databases">
        <authorList>
            <person name="Quirk P.G."/>
            <person name="Krulwich T.A."/>
        </authorList>
    </citation>
    <scope>NUCLEOTIDE SEQUENCE</scope>
</reference>
<name>A0A336M371_CULSO</name>
<sequence length="77" mass="8960">MHLNKKINKKKLINIPKSVKFSEINWNMAIPNLSFTVSLLSLIYKNLDLDPHKISLEDFINHEKKGKIWKGLFVGNL</sequence>
<accession>A0A336M371</accession>
<protein>
    <submittedName>
        <fullName evidence="1">CSON008875 protein</fullName>
    </submittedName>
</protein>